<sequence>MKKIKVKKYLHNQNKNNVGRRKQKFIDTRQH</sequence>
<comment type="caution">
    <text evidence="2">The sequence shown here is derived from an EMBL/GenBank/DDBJ whole genome shotgun (WGS) entry which is preliminary data.</text>
</comment>
<accession>A0A2U1D4E9</accession>
<feature type="compositionally biased region" description="Basic residues" evidence="1">
    <location>
        <begin position="1"/>
        <end position="10"/>
    </location>
</feature>
<dbReference type="AlphaFoldDB" id="A0A2U1D4E9"/>
<dbReference type="Proteomes" id="UP000245433">
    <property type="component" value="Unassembled WGS sequence"/>
</dbReference>
<keyword evidence="3" id="KW-1185">Reference proteome</keyword>
<evidence type="ECO:0000256" key="1">
    <source>
        <dbReference type="SAM" id="MobiDB-lite"/>
    </source>
</evidence>
<evidence type="ECO:0000313" key="3">
    <source>
        <dbReference type="Proteomes" id="UP000245433"/>
    </source>
</evidence>
<evidence type="ECO:0000313" key="2">
    <source>
        <dbReference type="EMBL" id="PVY82556.1"/>
    </source>
</evidence>
<feature type="region of interest" description="Disordered" evidence="1">
    <location>
        <begin position="1"/>
        <end position="31"/>
    </location>
</feature>
<reference evidence="2 3" key="1">
    <citation type="submission" date="2018-04" db="EMBL/GenBank/DDBJ databases">
        <title>Genomic Encyclopedia of Type Strains, Phase IV (KMG-IV): sequencing the most valuable type-strain genomes for metagenomic binning, comparative biology and taxonomic classification.</title>
        <authorList>
            <person name="Goeker M."/>
        </authorList>
    </citation>
    <scope>NUCLEOTIDE SEQUENCE [LARGE SCALE GENOMIC DNA]</scope>
    <source>
        <strain evidence="2 3">DSM 28795</strain>
    </source>
</reference>
<protein>
    <submittedName>
        <fullName evidence="2">Uncharacterized protein</fullName>
    </submittedName>
</protein>
<organism evidence="2 3">
    <name type="scientific">Convivina intestini</name>
    <dbReference type="NCBI Taxonomy" id="1505726"/>
    <lineage>
        <taxon>Bacteria</taxon>
        <taxon>Bacillati</taxon>
        <taxon>Bacillota</taxon>
        <taxon>Bacilli</taxon>
        <taxon>Lactobacillales</taxon>
        <taxon>Lactobacillaceae</taxon>
        <taxon>Convivina</taxon>
    </lineage>
</organism>
<gene>
    <name evidence="2" type="ORF">C7384_11228</name>
</gene>
<proteinExistence type="predicted"/>
<dbReference type="EMBL" id="QEKT01000012">
    <property type="protein sequence ID" value="PVY82556.1"/>
    <property type="molecule type" value="Genomic_DNA"/>
</dbReference>
<name>A0A2U1D4E9_9LACO</name>